<organism evidence="1">
    <name type="scientific">marine sediment metagenome</name>
    <dbReference type="NCBI Taxonomy" id="412755"/>
    <lineage>
        <taxon>unclassified sequences</taxon>
        <taxon>metagenomes</taxon>
        <taxon>ecological metagenomes</taxon>
    </lineage>
</organism>
<sequence>WSERGGEVQKIFFVHISDRLSLLIINLIFSVLKNERGVRGEFHFSKLIILIPK</sequence>
<dbReference type="AlphaFoldDB" id="X1PNJ5"/>
<reference evidence="1" key="1">
    <citation type="journal article" date="2014" name="Front. Microbiol.">
        <title>High frequency of phylogenetically diverse reductive dehalogenase-homologous genes in deep subseafloor sedimentary metagenomes.</title>
        <authorList>
            <person name="Kawai M."/>
            <person name="Futagami T."/>
            <person name="Toyoda A."/>
            <person name="Takaki Y."/>
            <person name="Nishi S."/>
            <person name="Hori S."/>
            <person name="Arai W."/>
            <person name="Tsubouchi T."/>
            <person name="Morono Y."/>
            <person name="Uchiyama I."/>
            <person name="Ito T."/>
            <person name="Fujiyama A."/>
            <person name="Inagaki F."/>
            <person name="Takami H."/>
        </authorList>
    </citation>
    <scope>NUCLEOTIDE SEQUENCE</scope>
    <source>
        <strain evidence="1">Expedition CK06-06</strain>
    </source>
</reference>
<protein>
    <submittedName>
        <fullName evidence="1">Uncharacterized protein</fullName>
    </submittedName>
</protein>
<accession>X1PNJ5</accession>
<feature type="non-terminal residue" evidence="1">
    <location>
        <position position="1"/>
    </location>
</feature>
<dbReference type="EMBL" id="BARV01028044">
    <property type="protein sequence ID" value="GAI44081.1"/>
    <property type="molecule type" value="Genomic_DNA"/>
</dbReference>
<comment type="caution">
    <text evidence="1">The sequence shown here is derived from an EMBL/GenBank/DDBJ whole genome shotgun (WGS) entry which is preliminary data.</text>
</comment>
<proteinExistence type="predicted"/>
<name>X1PNJ5_9ZZZZ</name>
<gene>
    <name evidence="1" type="ORF">S06H3_44997</name>
</gene>
<evidence type="ECO:0000313" key="1">
    <source>
        <dbReference type="EMBL" id="GAI44081.1"/>
    </source>
</evidence>